<dbReference type="VEuPathDB" id="TrichDB:TVAGG3_0404200"/>
<reference evidence="3" key="2">
    <citation type="journal article" date="2007" name="Science">
        <title>Draft genome sequence of the sexually transmitted pathogen Trichomonas vaginalis.</title>
        <authorList>
            <person name="Carlton J.M."/>
            <person name="Hirt R.P."/>
            <person name="Silva J.C."/>
            <person name="Delcher A.L."/>
            <person name="Schatz M."/>
            <person name="Zhao Q."/>
            <person name="Wortman J.R."/>
            <person name="Bidwell S.L."/>
            <person name="Alsmark U.C.M."/>
            <person name="Besteiro S."/>
            <person name="Sicheritz-Ponten T."/>
            <person name="Noel C.J."/>
            <person name="Dacks J.B."/>
            <person name="Foster P.G."/>
            <person name="Simillion C."/>
            <person name="Van de Peer Y."/>
            <person name="Miranda-Saavedra D."/>
            <person name="Barton G.J."/>
            <person name="Westrop G.D."/>
            <person name="Mueller S."/>
            <person name="Dessi D."/>
            <person name="Fiori P.L."/>
            <person name="Ren Q."/>
            <person name="Paulsen I."/>
            <person name="Zhang H."/>
            <person name="Bastida-Corcuera F.D."/>
            <person name="Simoes-Barbosa A."/>
            <person name="Brown M.T."/>
            <person name="Hayes R.D."/>
            <person name="Mukherjee M."/>
            <person name="Okumura C.Y."/>
            <person name="Schneider R."/>
            <person name="Smith A.J."/>
            <person name="Vanacova S."/>
            <person name="Villalvazo M."/>
            <person name="Haas B.J."/>
            <person name="Pertea M."/>
            <person name="Feldblyum T.V."/>
            <person name="Utterback T.R."/>
            <person name="Shu C.L."/>
            <person name="Osoegawa K."/>
            <person name="de Jong P.J."/>
            <person name="Hrdy I."/>
            <person name="Horvathova L."/>
            <person name="Zubacova Z."/>
            <person name="Dolezal P."/>
            <person name="Malik S.B."/>
            <person name="Logsdon J.M. Jr."/>
            <person name="Henze K."/>
            <person name="Gupta A."/>
            <person name="Wang C.C."/>
            <person name="Dunne R.L."/>
            <person name="Upcroft J.A."/>
            <person name="Upcroft P."/>
            <person name="White O."/>
            <person name="Salzberg S.L."/>
            <person name="Tang P."/>
            <person name="Chiu C.-H."/>
            <person name="Lee Y.-S."/>
            <person name="Embley T.M."/>
            <person name="Coombs G.H."/>
            <person name="Mottram J.C."/>
            <person name="Tachezy J."/>
            <person name="Fraser-Liggett C.M."/>
            <person name="Johnson P.J."/>
        </authorList>
    </citation>
    <scope>NUCLEOTIDE SEQUENCE [LARGE SCALE GENOMIC DNA]</scope>
    <source>
        <strain evidence="3">G3</strain>
    </source>
</reference>
<feature type="transmembrane region" description="Helical" evidence="1">
    <location>
        <begin position="318"/>
        <end position="336"/>
    </location>
</feature>
<dbReference type="InterPro" id="IPR050879">
    <property type="entry name" value="Acyltransferase_3"/>
</dbReference>
<feature type="transmembrane region" description="Helical" evidence="1">
    <location>
        <begin position="124"/>
        <end position="144"/>
    </location>
</feature>
<feature type="transmembrane region" description="Helical" evidence="1">
    <location>
        <begin position="229"/>
        <end position="248"/>
    </location>
</feature>
<dbReference type="PANTHER" id="PTHR23028">
    <property type="entry name" value="ACETYLTRANSFERASE"/>
    <property type="match status" value="1"/>
</dbReference>
<dbReference type="PANTHER" id="PTHR23028:SF134">
    <property type="entry name" value="PUTATIVE (AFU_ORTHOLOGUE AFUA_4G08520)-RELATED"/>
    <property type="match status" value="1"/>
</dbReference>
<keyword evidence="3" id="KW-0012">Acyltransferase</keyword>
<dbReference type="OMA" id="YITHYPL"/>
<organism evidence="3 4">
    <name type="scientific">Trichomonas vaginalis (strain ATCC PRA-98 / G3)</name>
    <dbReference type="NCBI Taxonomy" id="412133"/>
    <lineage>
        <taxon>Eukaryota</taxon>
        <taxon>Metamonada</taxon>
        <taxon>Parabasalia</taxon>
        <taxon>Trichomonadida</taxon>
        <taxon>Trichomonadidae</taxon>
        <taxon>Trichomonas</taxon>
    </lineage>
</organism>
<dbReference type="RefSeq" id="XP_001316224.1">
    <property type="nucleotide sequence ID" value="XM_001316189.1"/>
</dbReference>
<reference evidence="3" key="1">
    <citation type="submission" date="2006-10" db="EMBL/GenBank/DDBJ databases">
        <authorList>
            <person name="Amadeo P."/>
            <person name="Zhao Q."/>
            <person name="Wortman J."/>
            <person name="Fraser-Liggett C."/>
            <person name="Carlton J."/>
        </authorList>
    </citation>
    <scope>NUCLEOTIDE SEQUENCE</scope>
    <source>
        <strain evidence="3">G3</strain>
    </source>
</reference>
<gene>
    <name evidence="3" type="ORF">TVAG_195940</name>
</gene>
<evidence type="ECO:0000313" key="4">
    <source>
        <dbReference type="Proteomes" id="UP000001542"/>
    </source>
</evidence>
<dbReference type="InterPro" id="IPR002656">
    <property type="entry name" value="Acyl_transf_3_dom"/>
</dbReference>
<proteinExistence type="predicted"/>
<feature type="transmembrane region" description="Helical" evidence="1">
    <location>
        <begin position="289"/>
        <end position="306"/>
    </location>
</feature>
<feature type="domain" description="Acyltransferase 3" evidence="2">
    <location>
        <begin position="22"/>
        <end position="369"/>
    </location>
</feature>
<evidence type="ECO:0000256" key="1">
    <source>
        <dbReference type="SAM" id="Phobius"/>
    </source>
</evidence>
<dbReference type="InParanoid" id="A2ETN3"/>
<keyword evidence="1" id="KW-0812">Transmembrane</keyword>
<keyword evidence="4" id="KW-1185">Reference proteome</keyword>
<keyword evidence="1" id="KW-0472">Membrane</keyword>
<dbReference type="EMBL" id="DS113488">
    <property type="protein sequence ID" value="EAY04001.1"/>
    <property type="molecule type" value="Genomic_DNA"/>
</dbReference>
<evidence type="ECO:0000259" key="2">
    <source>
        <dbReference type="Pfam" id="PF01757"/>
    </source>
</evidence>
<feature type="transmembrane region" description="Helical" evidence="1">
    <location>
        <begin position="94"/>
        <end position="112"/>
    </location>
</feature>
<dbReference type="VEuPathDB" id="TrichDB:TVAG_195940"/>
<feature type="transmembrane region" description="Helical" evidence="1">
    <location>
        <begin position="260"/>
        <end position="277"/>
    </location>
</feature>
<accession>A2ETN3</accession>
<dbReference type="Pfam" id="PF01757">
    <property type="entry name" value="Acyl_transf_3"/>
    <property type="match status" value="1"/>
</dbReference>
<dbReference type="Proteomes" id="UP000001542">
    <property type="component" value="Unassembled WGS sequence"/>
</dbReference>
<sequence length="395" mass="45480">MSVDPTPLNGTTYLASKPRYEILDGLRGVAAILVVLFHTLETYNTSPVDQIINHGYLAVDFFYILSGFVIGYAYDDRWDRMTIWGFFKRRLVRLHPMVIMGTCIGFCLIFFGNDGFPMIGTTPAWKFWLAFLMCLFMIPCPVSLDLRGWGETNPFDGPCWSLTYEYLANIIYAFFFRFLPKWALMALLVPSAFFILDITLNLNVFKALTDDRNEAKYTVIGGWMITGEQIYIAMARLLYPFICGLVLYRTGLKLKVKHGFVVCSLMLTVLFCIPYLGKTNNIADGVYSAITILIFFPIIIMLGVGSSQNNHEGMISKICTFLGDFSYPLYITHYPVMYMQMGWVWTHRKAPLNNHLALNLGVLVYCFANAYFTWKIYDIPVRNWLTRRFLMQKKN</sequence>
<dbReference type="KEGG" id="tva:4761850"/>
<name>A2ETN3_TRIV3</name>
<evidence type="ECO:0000313" key="3">
    <source>
        <dbReference type="EMBL" id="EAY04001.1"/>
    </source>
</evidence>
<feature type="transmembrane region" description="Helical" evidence="1">
    <location>
        <begin position="356"/>
        <end position="374"/>
    </location>
</feature>
<keyword evidence="1" id="KW-1133">Transmembrane helix</keyword>
<dbReference type="OrthoDB" id="10031269at2759"/>
<dbReference type="GO" id="GO:0016747">
    <property type="term" value="F:acyltransferase activity, transferring groups other than amino-acyl groups"/>
    <property type="evidence" value="ECO:0007669"/>
    <property type="project" value="InterPro"/>
</dbReference>
<protein>
    <submittedName>
        <fullName evidence="3">Acyltransferase family protein</fullName>
    </submittedName>
</protein>
<feature type="transmembrane region" description="Helical" evidence="1">
    <location>
        <begin position="55"/>
        <end position="74"/>
    </location>
</feature>
<dbReference type="AlphaFoldDB" id="A2ETN3"/>
<keyword evidence="3" id="KW-0808">Transferase</keyword>